<dbReference type="AlphaFoldDB" id="A0A4R6P2Y5"/>
<keyword evidence="3" id="KW-0349">Heme</keyword>
<dbReference type="GO" id="GO:0020037">
    <property type="term" value="F:heme binding"/>
    <property type="evidence" value="ECO:0007669"/>
    <property type="project" value="InterPro"/>
</dbReference>
<evidence type="ECO:0000256" key="2">
    <source>
        <dbReference type="ARBA" id="ARBA00022559"/>
    </source>
</evidence>
<dbReference type="SUPFAM" id="SSF54909">
    <property type="entry name" value="Dimeric alpha+beta barrel"/>
    <property type="match status" value="1"/>
</dbReference>
<dbReference type="InterPro" id="IPR048328">
    <property type="entry name" value="Dyp_perox_C"/>
</dbReference>
<dbReference type="GO" id="GO:0005829">
    <property type="term" value="C:cytosol"/>
    <property type="evidence" value="ECO:0007669"/>
    <property type="project" value="TreeGrafter"/>
</dbReference>
<keyword evidence="2 11" id="KW-0575">Peroxidase</keyword>
<dbReference type="PROSITE" id="PS51318">
    <property type="entry name" value="TAT"/>
    <property type="match status" value="1"/>
</dbReference>
<dbReference type="Pfam" id="PF20628">
    <property type="entry name" value="Dyp_perox_C"/>
    <property type="match status" value="1"/>
</dbReference>
<dbReference type="InterPro" id="IPR048327">
    <property type="entry name" value="Dyp_perox_N"/>
</dbReference>
<dbReference type="PROSITE" id="PS51404">
    <property type="entry name" value="DYP_PEROXIDASE"/>
    <property type="match status" value="1"/>
</dbReference>
<evidence type="ECO:0000256" key="7">
    <source>
        <dbReference type="ARBA" id="ARBA00023004"/>
    </source>
</evidence>
<organism evidence="11 12">
    <name type="scientific">Nocardia ignorata</name>
    <dbReference type="NCBI Taxonomy" id="145285"/>
    <lineage>
        <taxon>Bacteria</taxon>
        <taxon>Bacillati</taxon>
        <taxon>Actinomycetota</taxon>
        <taxon>Actinomycetes</taxon>
        <taxon>Mycobacteriales</taxon>
        <taxon>Nocardiaceae</taxon>
        <taxon>Nocardia</taxon>
    </lineage>
</organism>
<dbReference type="InterPro" id="IPR011008">
    <property type="entry name" value="Dimeric_a/b-barrel"/>
</dbReference>
<dbReference type="PANTHER" id="PTHR30521:SF4">
    <property type="entry name" value="DEFERROCHELATASE"/>
    <property type="match status" value="1"/>
</dbReference>
<keyword evidence="5" id="KW-0732">Signal</keyword>
<evidence type="ECO:0000256" key="8">
    <source>
        <dbReference type="ARBA" id="ARBA00025737"/>
    </source>
</evidence>
<accession>A0A4R6P2Y5</accession>
<sequence length="410" mass="44351">MSPGPRALRTMADPRQRRLSRRHLLGGGAAAAGLVGATAAGWGAAGLTDPQPERDAALDTVPFYGKHQAGIETIPQRHVAFAGFDLVAGTTRDDIIGLLRIWTDDAARLTSGLPALADTEPELAARPAKLTITVGFGPEVFTIAGLSQRRPSWLRPLPAFPIDRLDPAYTGADLLIQVCAEESTTVAHAVRVLSKHVQSLVRVRWVQRGFRDPPSGATMRNLMGQVDGTVTIAAPDFERLVWEDGASVPWLAGGTSLVLRRIAMDLDRWDELDVEARELTVGRRLSNGAPLTGTTEFDEPDLAALDRHGIPVIPPSSHVARARHTSDGERFLRRGFNYDEPPEPGQVSNSGLLFVAYQRDIDTQFLPVQQRLAEVDALNEWTTPIGSAVFVIPPGVPGPGNYLGQQLFDS</sequence>
<keyword evidence="7" id="KW-0408">Iron</keyword>
<dbReference type="Pfam" id="PF04261">
    <property type="entry name" value="Dyp_perox_N"/>
    <property type="match status" value="1"/>
</dbReference>
<dbReference type="PANTHER" id="PTHR30521">
    <property type="entry name" value="DEFERROCHELATASE/PEROXIDASE"/>
    <property type="match status" value="1"/>
</dbReference>
<dbReference type="InterPro" id="IPR006314">
    <property type="entry name" value="Dyp_peroxidase"/>
</dbReference>
<evidence type="ECO:0000256" key="5">
    <source>
        <dbReference type="ARBA" id="ARBA00022729"/>
    </source>
</evidence>
<comment type="caution">
    <text evidence="11">The sequence shown here is derived from an EMBL/GenBank/DDBJ whole genome shotgun (WGS) entry which is preliminary data.</text>
</comment>
<proteinExistence type="inferred from homology"/>
<evidence type="ECO:0000259" key="9">
    <source>
        <dbReference type="Pfam" id="PF04261"/>
    </source>
</evidence>
<dbReference type="GO" id="GO:0004601">
    <property type="term" value="F:peroxidase activity"/>
    <property type="evidence" value="ECO:0007669"/>
    <property type="project" value="UniProtKB-KW"/>
</dbReference>
<keyword evidence="6" id="KW-0560">Oxidoreductase</keyword>
<keyword evidence="12" id="KW-1185">Reference proteome</keyword>
<dbReference type="NCBIfam" id="TIGR01413">
    <property type="entry name" value="Dyp_perox_fam"/>
    <property type="match status" value="1"/>
</dbReference>
<evidence type="ECO:0000256" key="6">
    <source>
        <dbReference type="ARBA" id="ARBA00023002"/>
    </source>
</evidence>
<feature type="domain" description="Dyp-type peroxidase C-terminal" evidence="10">
    <location>
        <begin position="219"/>
        <end position="396"/>
    </location>
</feature>
<dbReference type="InterPro" id="IPR006311">
    <property type="entry name" value="TAT_signal"/>
</dbReference>
<comment type="similarity">
    <text evidence="8">Belongs to the DyP-type peroxidase family.</text>
</comment>
<evidence type="ECO:0000256" key="3">
    <source>
        <dbReference type="ARBA" id="ARBA00022617"/>
    </source>
</evidence>
<evidence type="ECO:0000256" key="4">
    <source>
        <dbReference type="ARBA" id="ARBA00022723"/>
    </source>
</evidence>
<keyword evidence="4" id="KW-0479">Metal-binding</keyword>
<evidence type="ECO:0000313" key="12">
    <source>
        <dbReference type="Proteomes" id="UP000295087"/>
    </source>
</evidence>
<evidence type="ECO:0000256" key="1">
    <source>
        <dbReference type="ARBA" id="ARBA00001970"/>
    </source>
</evidence>
<reference evidence="11 12" key="1">
    <citation type="submission" date="2019-03" db="EMBL/GenBank/DDBJ databases">
        <title>Genomic Encyclopedia of Type Strains, Phase IV (KMG-IV): sequencing the most valuable type-strain genomes for metagenomic binning, comparative biology and taxonomic classification.</title>
        <authorList>
            <person name="Goeker M."/>
        </authorList>
    </citation>
    <scope>NUCLEOTIDE SEQUENCE [LARGE SCALE GENOMIC DNA]</scope>
    <source>
        <strain evidence="11 12">DSM 44496</strain>
    </source>
</reference>
<evidence type="ECO:0000313" key="11">
    <source>
        <dbReference type="EMBL" id="TDP31891.1"/>
    </source>
</evidence>
<dbReference type="GO" id="GO:0046872">
    <property type="term" value="F:metal ion binding"/>
    <property type="evidence" value="ECO:0007669"/>
    <property type="project" value="UniProtKB-KW"/>
</dbReference>
<comment type="cofactor">
    <cofactor evidence="1">
        <name>heme b</name>
        <dbReference type="ChEBI" id="CHEBI:60344"/>
    </cofactor>
</comment>
<name>A0A4R6P2Y5_NOCIG</name>
<dbReference type="Proteomes" id="UP000295087">
    <property type="component" value="Unassembled WGS sequence"/>
</dbReference>
<feature type="domain" description="Dyp-type peroxidase N-terminal" evidence="9">
    <location>
        <begin position="68"/>
        <end position="211"/>
    </location>
</feature>
<protein>
    <submittedName>
        <fullName evidence="11">Dye decolorizing peroxidase</fullName>
    </submittedName>
</protein>
<dbReference type="EMBL" id="SNXK01000007">
    <property type="protein sequence ID" value="TDP31891.1"/>
    <property type="molecule type" value="Genomic_DNA"/>
</dbReference>
<evidence type="ECO:0000259" key="10">
    <source>
        <dbReference type="Pfam" id="PF20628"/>
    </source>
</evidence>
<gene>
    <name evidence="11" type="ORF">DFR75_107116</name>
</gene>